<keyword evidence="1" id="KW-0503">Monooxygenase</keyword>
<keyword evidence="2" id="KW-1185">Reference proteome</keyword>
<dbReference type="InterPro" id="IPR007138">
    <property type="entry name" value="ABM_dom"/>
</dbReference>
<dbReference type="Proteomes" id="UP000249915">
    <property type="component" value="Unassembled WGS sequence"/>
</dbReference>
<dbReference type="Pfam" id="PF03992">
    <property type="entry name" value="ABM"/>
    <property type="match status" value="1"/>
</dbReference>
<evidence type="ECO:0000313" key="1">
    <source>
        <dbReference type="EMBL" id="PXY32382.1"/>
    </source>
</evidence>
<reference evidence="1 2" key="1">
    <citation type="submission" date="2016-07" db="EMBL/GenBank/DDBJ databases">
        <title>Draft genome sequence of Prauserella muralis DSM 45305, isolated from a mould-covered wall in an indoor environment.</title>
        <authorList>
            <person name="Ruckert C."/>
            <person name="Albersmeier A."/>
            <person name="Jiang C.-L."/>
            <person name="Jiang Y."/>
            <person name="Kalinowski J."/>
            <person name="Schneider O."/>
            <person name="Winkler A."/>
            <person name="Zotchev S.B."/>
        </authorList>
    </citation>
    <scope>NUCLEOTIDE SEQUENCE [LARGE SCALE GENOMIC DNA]</scope>
    <source>
        <strain evidence="1 2">DSM 45305</strain>
    </source>
</reference>
<dbReference type="InterPro" id="IPR011008">
    <property type="entry name" value="Dimeric_a/b-barrel"/>
</dbReference>
<proteinExistence type="predicted"/>
<dbReference type="PROSITE" id="PS51725">
    <property type="entry name" value="ABM"/>
    <property type="match status" value="1"/>
</dbReference>
<dbReference type="Gene3D" id="3.30.70.100">
    <property type="match status" value="1"/>
</dbReference>
<accession>A0A2V4BCZ7</accession>
<organism evidence="1 2">
    <name type="scientific">Prauserella muralis</name>
    <dbReference type="NCBI Taxonomy" id="588067"/>
    <lineage>
        <taxon>Bacteria</taxon>
        <taxon>Bacillati</taxon>
        <taxon>Actinomycetota</taxon>
        <taxon>Actinomycetes</taxon>
        <taxon>Pseudonocardiales</taxon>
        <taxon>Pseudonocardiaceae</taxon>
        <taxon>Prauserella</taxon>
    </lineage>
</organism>
<dbReference type="GO" id="GO:0004497">
    <property type="term" value="F:monooxygenase activity"/>
    <property type="evidence" value="ECO:0007669"/>
    <property type="project" value="UniProtKB-KW"/>
</dbReference>
<name>A0A2V4BCZ7_9PSEU</name>
<dbReference type="RefSeq" id="WP_112280412.1">
    <property type="nucleotide sequence ID" value="NZ_MASW01000001.1"/>
</dbReference>
<comment type="caution">
    <text evidence="1">The sequence shown here is derived from an EMBL/GenBank/DDBJ whole genome shotgun (WGS) entry which is preliminary data.</text>
</comment>
<sequence>MLIIAGRIRVDERDRDAYVADCRRVVEQARRAPGCLDFGITADPLVPDRVNIYERWASDDALARFRGAGPGDDLGSRIREADVHRYRIASVEDP</sequence>
<gene>
    <name evidence="1" type="ORF">BAY60_08940</name>
</gene>
<dbReference type="EMBL" id="MASW01000001">
    <property type="protein sequence ID" value="PXY32382.1"/>
    <property type="molecule type" value="Genomic_DNA"/>
</dbReference>
<keyword evidence="1" id="KW-0560">Oxidoreductase</keyword>
<dbReference type="AlphaFoldDB" id="A0A2V4BCZ7"/>
<dbReference type="OrthoDB" id="287932at2"/>
<dbReference type="SUPFAM" id="SSF54909">
    <property type="entry name" value="Dimeric alpha+beta barrel"/>
    <property type="match status" value="1"/>
</dbReference>
<protein>
    <submittedName>
        <fullName evidence="1">Antibiotic biosynthesis monooxygenase</fullName>
    </submittedName>
</protein>
<evidence type="ECO:0000313" key="2">
    <source>
        <dbReference type="Proteomes" id="UP000249915"/>
    </source>
</evidence>